<evidence type="ECO:0000256" key="3">
    <source>
        <dbReference type="ARBA" id="ARBA00022723"/>
    </source>
</evidence>
<feature type="domain" description="4Fe-4S ferredoxin-type" evidence="8">
    <location>
        <begin position="595"/>
        <end position="626"/>
    </location>
</feature>
<dbReference type="GO" id="GO:0051536">
    <property type="term" value="F:iron-sulfur cluster binding"/>
    <property type="evidence" value="ECO:0007669"/>
    <property type="project" value="UniProtKB-KW"/>
</dbReference>
<dbReference type="InterPro" id="IPR016171">
    <property type="entry name" value="Vanillyl_alc_oxidase_C-sub2"/>
</dbReference>
<dbReference type="Gene3D" id="1.10.45.10">
    <property type="entry name" value="Vanillyl-alcohol Oxidase, Chain A, domain 4"/>
    <property type="match status" value="1"/>
</dbReference>
<dbReference type="RefSeq" id="WP_182561685.1">
    <property type="nucleotide sequence ID" value="NZ_JACGWT010000006.1"/>
</dbReference>
<dbReference type="PROSITE" id="PS51387">
    <property type="entry name" value="FAD_PCMH"/>
    <property type="match status" value="1"/>
</dbReference>
<dbReference type="InterPro" id="IPR006094">
    <property type="entry name" value="Oxid_FAD_bind_N"/>
</dbReference>
<keyword evidence="6" id="KW-0408">Iron</keyword>
<dbReference type="GO" id="GO:0008720">
    <property type="term" value="F:D-lactate dehydrogenase (NAD+) activity"/>
    <property type="evidence" value="ECO:0007669"/>
    <property type="project" value="TreeGrafter"/>
</dbReference>
<accession>A0A7W3P7G8</accession>
<reference evidence="10 11" key="1">
    <citation type="submission" date="2020-07" db="EMBL/GenBank/DDBJ databases">
        <title>Sequencing the genomes of 1000 actinobacteria strains.</title>
        <authorList>
            <person name="Klenk H.-P."/>
        </authorList>
    </citation>
    <scope>NUCLEOTIDE SEQUENCE [LARGE SCALE GENOMIC DNA]</scope>
    <source>
        <strain evidence="10 11">DSM 100723</strain>
    </source>
</reference>
<dbReference type="InterPro" id="IPR016166">
    <property type="entry name" value="FAD-bd_PCMH"/>
</dbReference>
<organism evidence="10 11">
    <name type="scientific">Microlunatus kandeliicorticis</name>
    <dbReference type="NCBI Taxonomy" id="1759536"/>
    <lineage>
        <taxon>Bacteria</taxon>
        <taxon>Bacillati</taxon>
        <taxon>Actinomycetota</taxon>
        <taxon>Actinomycetes</taxon>
        <taxon>Propionibacteriales</taxon>
        <taxon>Propionibacteriaceae</taxon>
        <taxon>Microlunatus</taxon>
    </lineage>
</organism>
<dbReference type="AlphaFoldDB" id="A0A7W3P7G8"/>
<feature type="domain" description="FAD-binding PCMH-type" evidence="9">
    <location>
        <begin position="48"/>
        <end position="266"/>
    </location>
</feature>
<dbReference type="InterPro" id="IPR004113">
    <property type="entry name" value="FAD-bd_oxidored_4_C"/>
</dbReference>
<dbReference type="InterPro" id="IPR016164">
    <property type="entry name" value="FAD-linked_Oxase-like_C"/>
</dbReference>
<dbReference type="Proteomes" id="UP000523079">
    <property type="component" value="Unassembled WGS sequence"/>
</dbReference>
<keyword evidence="3" id="KW-0479">Metal-binding</keyword>
<name>A0A7W3P7G8_9ACTN</name>
<dbReference type="GO" id="GO:0004458">
    <property type="term" value="F:D-lactate dehydrogenase (cytochrome) activity"/>
    <property type="evidence" value="ECO:0007669"/>
    <property type="project" value="TreeGrafter"/>
</dbReference>
<evidence type="ECO:0000256" key="4">
    <source>
        <dbReference type="ARBA" id="ARBA00022827"/>
    </source>
</evidence>
<comment type="caution">
    <text evidence="10">The sequence shown here is derived from an EMBL/GenBank/DDBJ whole genome shotgun (WGS) entry which is preliminary data.</text>
</comment>
<evidence type="ECO:0000313" key="11">
    <source>
        <dbReference type="Proteomes" id="UP000523079"/>
    </source>
</evidence>
<dbReference type="Pfam" id="PF01565">
    <property type="entry name" value="FAD_binding_4"/>
    <property type="match status" value="1"/>
</dbReference>
<keyword evidence="7" id="KW-0411">Iron-sulfur</keyword>
<dbReference type="Pfam" id="PF13183">
    <property type="entry name" value="Fer4_8"/>
    <property type="match status" value="1"/>
</dbReference>
<evidence type="ECO:0000259" key="8">
    <source>
        <dbReference type="PROSITE" id="PS51379"/>
    </source>
</evidence>
<dbReference type="Gene3D" id="3.30.465.10">
    <property type="match status" value="1"/>
</dbReference>
<gene>
    <name evidence="10" type="ORF">FHX74_003752</name>
</gene>
<keyword evidence="11" id="KW-1185">Reference proteome</keyword>
<comment type="cofactor">
    <cofactor evidence="1">
        <name>FAD</name>
        <dbReference type="ChEBI" id="CHEBI:57692"/>
    </cofactor>
</comment>
<keyword evidence="4" id="KW-0274">FAD</keyword>
<dbReference type="PANTHER" id="PTHR11748:SF119">
    <property type="entry name" value="D-2-HYDROXYGLUTARATE DEHYDROGENASE"/>
    <property type="match status" value="1"/>
</dbReference>
<keyword evidence="5" id="KW-0560">Oxidoreductase</keyword>
<proteinExistence type="predicted"/>
<dbReference type="Pfam" id="PF02754">
    <property type="entry name" value="CCG"/>
    <property type="match status" value="1"/>
</dbReference>
<protein>
    <submittedName>
        <fullName evidence="10">FAD/FMN-containing dehydrogenase/Fe-S oxidoreductase</fullName>
    </submittedName>
</protein>
<dbReference type="InterPro" id="IPR004017">
    <property type="entry name" value="Cys_rich_dom"/>
</dbReference>
<dbReference type="SUPFAM" id="SSF55103">
    <property type="entry name" value="FAD-linked oxidases, C-terminal domain"/>
    <property type="match status" value="1"/>
</dbReference>
<evidence type="ECO:0000259" key="9">
    <source>
        <dbReference type="PROSITE" id="PS51387"/>
    </source>
</evidence>
<dbReference type="InterPro" id="IPR016169">
    <property type="entry name" value="FAD-bd_PCMH_sub2"/>
</dbReference>
<dbReference type="PROSITE" id="PS00198">
    <property type="entry name" value="4FE4S_FER_1"/>
    <property type="match status" value="1"/>
</dbReference>
<dbReference type="Pfam" id="PF02913">
    <property type="entry name" value="FAD-oxidase_C"/>
    <property type="match status" value="1"/>
</dbReference>
<dbReference type="Gene3D" id="3.30.70.2740">
    <property type="match status" value="1"/>
</dbReference>
<evidence type="ECO:0000256" key="6">
    <source>
        <dbReference type="ARBA" id="ARBA00023004"/>
    </source>
</evidence>
<dbReference type="SUPFAM" id="SSF46548">
    <property type="entry name" value="alpha-helical ferredoxin"/>
    <property type="match status" value="1"/>
</dbReference>
<evidence type="ECO:0000313" key="10">
    <source>
        <dbReference type="EMBL" id="MBA8796111.1"/>
    </source>
</evidence>
<dbReference type="EMBL" id="JACGWT010000006">
    <property type="protein sequence ID" value="MBA8796111.1"/>
    <property type="molecule type" value="Genomic_DNA"/>
</dbReference>
<dbReference type="InterPro" id="IPR017900">
    <property type="entry name" value="4Fe4S_Fe_S_CS"/>
</dbReference>
<sequence>MAILLRTDPTGSEVGADLLAAIRRHRLDDLVDTSTLTRGLYSTDASLYRVVPQAVAHPRTEAELVDVLGVAREVGVPVTSRGAGTSVAGNAVGPGLVIDFRRSLNGIRRIDPEQRLAVVQPGVVQAALQKAAAPHGLRFGPDPSTHTRCTIGGMIGNNACGPRALGYGKTADNVLGLDLITGSGERLQVGTDNAPSGSPTLTALQRLVQDNLGTIRTEFGRFGRQVSGYSLEHLLPERRFDLARFLAGTEGTLGTIVTATVRLVADAPHHVLVALGYPSMPEAADAVTAVLPFGPTACEGLDSRLVDVVRERQGTGAIPPLPRGEGWMFVELSGDDPGELADRAARVLAAAEPLDGRVVTDVAEAAALWKIREDGAGLAAVGLGRPAHAGWEDSAVPPAQLGRYLRDFDALLTEHGLAGLPYGHFGDGCTHIRIDFPFQDSSGPAVYRGFVEAAADLVAGYGGSMSGEHGDGRARSELLPRMYSPAAIALFGQVKTIFDPQDRMNPGVLVAPRPLDADLRVAESVRRPLALADPHFNTDVHRCTGVGKCLADTTPGLGVMCPSYQATGREKDSTRGRARALQEMINGELVTGGWSAPEVHEALDLCLSCKGCRRDCPTGVDIAAYKAQVLDRTYAGRLRPRSHYALGWLPRWGRMITRVPGLAALVNLTTGLPGLRSLVRWSAGVDQRRSLPKFADRSARERVSPPTGDAPLGEVVVWVDSFSDSFTGHGVEAVTGLLASVGYAPRFLERDACCGLTWISTGQLDGARRQLRQALDVLTPYARAGVPIVGLEPSCLAVWRSDAPELLPDDDRVPLVAGAVRTLAELLTDLSDRGQWQPPDLAGLEVVAQPHCHHASVLGWQTDARLLEATGATVTTVGGCCGLAGNFGVEKGHYEVSLEVAEHDLLPAVRKHPDAVVLADGFSCRTQLAELGGKDAVTLAELLTLRSS</sequence>
<dbReference type="GO" id="GO:1903457">
    <property type="term" value="P:lactate catabolic process"/>
    <property type="evidence" value="ECO:0007669"/>
    <property type="project" value="TreeGrafter"/>
</dbReference>
<evidence type="ECO:0000256" key="5">
    <source>
        <dbReference type="ARBA" id="ARBA00023002"/>
    </source>
</evidence>
<dbReference type="InterPro" id="IPR036318">
    <property type="entry name" value="FAD-bd_PCMH-like_sf"/>
</dbReference>
<dbReference type="SUPFAM" id="SSF56176">
    <property type="entry name" value="FAD-binding/transporter-associated domain-like"/>
    <property type="match status" value="1"/>
</dbReference>
<evidence type="ECO:0000256" key="7">
    <source>
        <dbReference type="ARBA" id="ARBA00023014"/>
    </source>
</evidence>
<dbReference type="GO" id="GO:0071949">
    <property type="term" value="F:FAD binding"/>
    <property type="evidence" value="ECO:0007669"/>
    <property type="project" value="InterPro"/>
</dbReference>
<keyword evidence="2" id="KW-0285">Flavoprotein</keyword>
<dbReference type="PANTHER" id="PTHR11748">
    <property type="entry name" value="D-LACTATE DEHYDROGENASE"/>
    <property type="match status" value="1"/>
</dbReference>
<dbReference type="GO" id="GO:0046872">
    <property type="term" value="F:metal ion binding"/>
    <property type="evidence" value="ECO:0007669"/>
    <property type="project" value="UniProtKB-KW"/>
</dbReference>
<evidence type="ECO:0000256" key="1">
    <source>
        <dbReference type="ARBA" id="ARBA00001974"/>
    </source>
</evidence>
<evidence type="ECO:0000256" key="2">
    <source>
        <dbReference type="ARBA" id="ARBA00022630"/>
    </source>
</evidence>
<dbReference type="PROSITE" id="PS51379">
    <property type="entry name" value="4FE4S_FER_2"/>
    <property type="match status" value="1"/>
</dbReference>
<dbReference type="InterPro" id="IPR017896">
    <property type="entry name" value="4Fe4S_Fe-S-bd"/>
</dbReference>